<reference evidence="2 3" key="1">
    <citation type="submission" date="2019-08" db="EMBL/GenBank/DDBJ databases">
        <title>Deep-cultivation of Planctomycetes and their phenomic and genomic characterization uncovers novel biology.</title>
        <authorList>
            <person name="Wiegand S."/>
            <person name="Jogler M."/>
            <person name="Boedeker C."/>
            <person name="Pinto D."/>
            <person name="Vollmers J."/>
            <person name="Rivas-Marin E."/>
            <person name="Kohn T."/>
            <person name="Peeters S.H."/>
            <person name="Heuer A."/>
            <person name="Rast P."/>
            <person name="Oberbeckmann S."/>
            <person name="Bunk B."/>
            <person name="Jeske O."/>
            <person name="Meyerdierks A."/>
            <person name="Storesund J.E."/>
            <person name="Kallscheuer N."/>
            <person name="Luecker S."/>
            <person name="Lage O.M."/>
            <person name="Pohl T."/>
            <person name="Merkel B.J."/>
            <person name="Hornburger P."/>
            <person name="Mueller R.-W."/>
            <person name="Bruemmer F."/>
            <person name="Labrenz M."/>
            <person name="Spormann A.M."/>
            <person name="Op Den Camp H."/>
            <person name="Overmann J."/>
            <person name="Amann R."/>
            <person name="Jetten M.S.M."/>
            <person name="Mascher T."/>
            <person name="Medema M.H."/>
            <person name="Devos D.P."/>
            <person name="Kaster A.-K."/>
            <person name="Ovreas L."/>
            <person name="Rohde M."/>
            <person name="Galperin M.Y."/>
            <person name="Jogler C."/>
        </authorList>
    </citation>
    <scope>NUCLEOTIDE SEQUENCE [LARGE SCALE GENOMIC DNA]</scope>
    <source>
        <strain evidence="2 3">LF1</strain>
    </source>
</reference>
<dbReference type="EMBL" id="VRLW01000001">
    <property type="protein sequence ID" value="KAA1262311.1"/>
    <property type="molecule type" value="Genomic_DNA"/>
</dbReference>
<proteinExistence type="predicted"/>
<evidence type="ECO:0000313" key="3">
    <source>
        <dbReference type="Proteomes" id="UP000322699"/>
    </source>
</evidence>
<dbReference type="Proteomes" id="UP000322699">
    <property type="component" value="Unassembled WGS sequence"/>
</dbReference>
<name>A0A5B1CQ00_9BACT</name>
<evidence type="ECO:0000256" key="1">
    <source>
        <dbReference type="SAM" id="MobiDB-lite"/>
    </source>
</evidence>
<comment type="caution">
    <text evidence="2">The sequence shown here is derived from an EMBL/GenBank/DDBJ whole genome shotgun (WGS) entry which is preliminary data.</text>
</comment>
<dbReference type="RefSeq" id="WP_068259628.1">
    <property type="nucleotide sequence ID" value="NZ_LWSK01000011.1"/>
</dbReference>
<keyword evidence="3" id="KW-1185">Reference proteome</keyword>
<feature type="region of interest" description="Disordered" evidence="1">
    <location>
        <begin position="297"/>
        <end position="331"/>
    </location>
</feature>
<gene>
    <name evidence="2" type="ORF">LF1_48750</name>
</gene>
<dbReference type="AlphaFoldDB" id="A0A5B1CQ00"/>
<feature type="compositionally biased region" description="Basic residues" evidence="1">
    <location>
        <begin position="320"/>
        <end position="331"/>
    </location>
</feature>
<evidence type="ECO:0000313" key="2">
    <source>
        <dbReference type="EMBL" id="KAA1262311.1"/>
    </source>
</evidence>
<protein>
    <submittedName>
        <fullName evidence="2">Uncharacterized protein</fullName>
    </submittedName>
</protein>
<accession>A0A5B1CQ00</accession>
<sequence>MAESVSCLELSESVQSLLFAIRSAQYWEESVLSPSHIYWDAGFRAAGSDGVPKDATKSDVLRWLCIHHADGLSRIESVVEEISRNVVQFHPSITRLSTQFGIASPTHHANYHHFALAWLNDYIETWRQSWSTCLKGLFPYIRERDPREDFHHVDYSDDSPCSLCYPWSQLKQAADQTPPELWTALTHGYGLFNRAQARQDFPFDSFVREANCLKQLLGDSPETEHDEARSGRVGDLPPQYDSWQDLDLDEWIYNTKPRKTWPELIAELALIGPAKGWPAITTEVRLRERLVRYSNLPGKTYPESKKGNPNNRRKSEAKKVVNPKRKPKPKV</sequence>
<organism evidence="2 3">
    <name type="scientific">Rubripirellula obstinata</name>
    <dbReference type="NCBI Taxonomy" id="406547"/>
    <lineage>
        <taxon>Bacteria</taxon>
        <taxon>Pseudomonadati</taxon>
        <taxon>Planctomycetota</taxon>
        <taxon>Planctomycetia</taxon>
        <taxon>Pirellulales</taxon>
        <taxon>Pirellulaceae</taxon>
        <taxon>Rubripirellula</taxon>
    </lineage>
</organism>